<dbReference type="Pfam" id="PF13873">
    <property type="entry name" value="Myb_DNA-bind_5"/>
    <property type="match status" value="1"/>
</dbReference>
<keyword evidence="3" id="KW-0805">Transcription regulation</keyword>
<evidence type="ECO:0000259" key="6">
    <source>
        <dbReference type="Pfam" id="PF13873"/>
    </source>
</evidence>
<evidence type="ECO:0000256" key="3">
    <source>
        <dbReference type="ARBA" id="ARBA00023015"/>
    </source>
</evidence>
<gene>
    <name evidence="7" type="ORF">ALC62_11495</name>
</gene>
<feature type="non-terminal residue" evidence="7">
    <location>
        <position position="1"/>
    </location>
</feature>
<keyword evidence="4" id="KW-0804">Transcription</keyword>
<dbReference type="AlphaFoldDB" id="A0A151ICJ4"/>
<dbReference type="InterPro" id="IPR028002">
    <property type="entry name" value="Myb_DNA-bind_5"/>
</dbReference>
<comment type="subunit">
    <text evidence="1">Self-associates forming complexes of several hundred monomers.</text>
</comment>
<keyword evidence="8" id="KW-1185">Reference proteome</keyword>
<dbReference type="STRING" id="456900.A0A151ICJ4"/>
<name>A0A151ICJ4_9HYME</name>
<protein>
    <recommendedName>
        <fullName evidence="2">Regulatory protein zeste</fullName>
    </recommendedName>
</protein>
<organism evidence="7 8">
    <name type="scientific">Cyphomyrmex costatus</name>
    <dbReference type="NCBI Taxonomy" id="456900"/>
    <lineage>
        <taxon>Eukaryota</taxon>
        <taxon>Metazoa</taxon>
        <taxon>Ecdysozoa</taxon>
        <taxon>Arthropoda</taxon>
        <taxon>Hexapoda</taxon>
        <taxon>Insecta</taxon>
        <taxon>Pterygota</taxon>
        <taxon>Neoptera</taxon>
        <taxon>Endopterygota</taxon>
        <taxon>Hymenoptera</taxon>
        <taxon>Apocrita</taxon>
        <taxon>Aculeata</taxon>
        <taxon>Formicoidea</taxon>
        <taxon>Formicidae</taxon>
        <taxon>Myrmicinae</taxon>
        <taxon>Cyphomyrmex</taxon>
    </lineage>
</organism>
<evidence type="ECO:0000256" key="4">
    <source>
        <dbReference type="ARBA" id="ARBA00023163"/>
    </source>
</evidence>
<evidence type="ECO:0000256" key="5">
    <source>
        <dbReference type="ARBA" id="ARBA00025466"/>
    </source>
</evidence>
<feature type="domain" description="Myb/SANT-like DNA-binding" evidence="6">
    <location>
        <begin position="1"/>
        <end position="78"/>
    </location>
</feature>
<evidence type="ECO:0000256" key="1">
    <source>
        <dbReference type="ARBA" id="ARBA00011764"/>
    </source>
</evidence>
<evidence type="ECO:0000313" key="8">
    <source>
        <dbReference type="Proteomes" id="UP000078542"/>
    </source>
</evidence>
<sequence>RQGRATKEQLEAMVDYFVINPHVATGKFMSLQGRASLEGSWEELVQQLNAMSKNGKEKDVASWKTTWRDIKTKVSDKVSKLRTARAQTGNRPVENDLTETDKKILGIIGYDFAEGVNGSFDSFPEEQVICKTNLINYLKPAAHDACFYAELLAGLDSSSDWLRC</sequence>
<dbReference type="Proteomes" id="UP000078542">
    <property type="component" value="Unassembled WGS sequence"/>
</dbReference>
<evidence type="ECO:0000256" key="2">
    <source>
        <dbReference type="ARBA" id="ARBA00016807"/>
    </source>
</evidence>
<dbReference type="EMBL" id="KQ978041">
    <property type="protein sequence ID" value="KYM97810.1"/>
    <property type="molecule type" value="Genomic_DNA"/>
</dbReference>
<evidence type="ECO:0000313" key="7">
    <source>
        <dbReference type="EMBL" id="KYM97810.1"/>
    </source>
</evidence>
<comment type="function">
    <text evidence="5">Involved in transvection phenomena (= synapsis-dependent gene expression), where the synaptic pairing of chromosomes carrying genes with which zeste interacts influences the expression of these genes. Zeste binds to DNA and stimulates transcription from a nearby promoter.</text>
</comment>
<accession>A0A151ICJ4</accession>
<proteinExistence type="predicted"/>
<reference evidence="7 8" key="1">
    <citation type="submission" date="2016-03" db="EMBL/GenBank/DDBJ databases">
        <title>Cyphomyrmex costatus WGS genome.</title>
        <authorList>
            <person name="Nygaard S."/>
            <person name="Hu H."/>
            <person name="Boomsma J."/>
            <person name="Zhang G."/>
        </authorList>
    </citation>
    <scope>NUCLEOTIDE SEQUENCE [LARGE SCALE GENOMIC DNA]</scope>
    <source>
        <strain evidence="7">MS0001</strain>
        <tissue evidence="7">Whole body</tissue>
    </source>
</reference>